<reference evidence="2" key="1">
    <citation type="submission" date="2021-01" db="EMBL/GenBank/DDBJ databases">
        <authorList>
            <consortium name="Genoscope - CEA"/>
            <person name="William W."/>
        </authorList>
    </citation>
    <scope>NUCLEOTIDE SEQUENCE</scope>
</reference>
<feature type="transmembrane region" description="Helical" evidence="1">
    <location>
        <begin position="116"/>
        <end position="136"/>
    </location>
</feature>
<keyword evidence="1" id="KW-0472">Membrane</keyword>
<feature type="transmembrane region" description="Helical" evidence="1">
    <location>
        <begin position="157"/>
        <end position="178"/>
    </location>
</feature>
<keyword evidence="1" id="KW-1133">Transmembrane helix</keyword>
<feature type="transmembrane region" description="Helical" evidence="1">
    <location>
        <begin position="30"/>
        <end position="51"/>
    </location>
</feature>
<organism evidence="2">
    <name type="scientific">Brassica napus</name>
    <name type="common">Rape</name>
    <dbReference type="NCBI Taxonomy" id="3708"/>
    <lineage>
        <taxon>Eukaryota</taxon>
        <taxon>Viridiplantae</taxon>
        <taxon>Streptophyta</taxon>
        <taxon>Embryophyta</taxon>
        <taxon>Tracheophyta</taxon>
        <taxon>Spermatophyta</taxon>
        <taxon>Magnoliopsida</taxon>
        <taxon>eudicotyledons</taxon>
        <taxon>Gunneridae</taxon>
        <taxon>Pentapetalae</taxon>
        <taxon>rosids</taxon>
        <taxon>malvids</taxon>
        <taxon>Brassicales</taxon>
        <taxon>Brassicaceae</taxon>
        <taxon>Brassiceae</taxon>
        <taxon>Brassica</taxon>
    </lineage>
</organism>
<proteinExistence type="predicted"/>
<evidence type="ECO:0000313" key="2">
    <source>
        <dbReference type="EMBL" id="CAF1736789.1"/>
    </source>
</evidence>
<sequence>GTLKNFFSLLATNALNSSCYKQVLLRSGKLAGAGVSSLLFALLPCLFHGFLAQICEWVKGGHRRSGLDLGARKPDPVVILLAWSDGEVWERRGGEESAFRFRVAVVVAVSVSPTSWVGVCGLFLASVLGVLERFFFRFRPGKSLLVSSFEWWGHRRVVGFVCLLLLIRFQVCGLWASAVS</sequence>
<dbReference type="Proteomes" id="UP001295469">
    <property type="component" value="Chromosome C09"/>
</dbReference>
<evidence type="ECO:0000256" key="1">
    <source>
        <dbReference type="SAM" id="Phobius"/>
    </source>
</evidence>
<accession>A0A816IYH8</accession>
<dbReference type="EMBL" id="HG994373">
    <property type="protein sequence ID" value="CAF1736789.1"/>
    <property type="molecule type" value="Genomic_DNA"/>
</dbReference>
<feature type="non-terminal residue" evidence="2">
    <location>
        <position position="180"/>
    </location>
</feature>
<name>A0A816IYH8_BRANA</name>
<gene>
    <name evidence="2" type="ORF">DARMORV10_C09P30070.1</name>
</gene>
<protein>
    <submittedName>
        <fullName evidence="2">(rape) hypothetical protein</fullName>
    </submittedName>
</protein>
<dbReference type="AlphaFoldDB" id="A0A816IYH8"/>
<keyword evidence="1" id="KW-0812">Transmembrane</keyword>